<keyword evidence="2" id="KW-1185">Reference proteome</keyword>
<organism evidence="1 2">
    <name type="scientific">Trichonephila clavata</name>
    <name type="common">Joro spider</name>
    <name type="synonym">Nephila clavata</name>
    <dbReference type="NCBI Taxonomy" id="2740835"/>
    <lineage>
        <taxon>Eukaryota</taxon>
        <taxon>Metazoa</taxon>
        <taxon>Ecdysozoa</taxon>
        <taxon>Arthropoda</taxon>
        <taxon>Chelicerata</taxon>
        <taxon>Arachnida</taxon>
        <taxon>Araneae</taxon>
        <taxon>Araneomorphae</taxon>
        <taxon>Entelegynae</taxon>
        <taxon>Araneoidea</taxon>
        <taxon>Nephilidae</taxon>
        <taxon>Trichonephila</taxon>
    </lineage>
</organism>
<name>A0A8X6G0R4_TRICU</name>
<accession>A0A8X6G0R4</accession>
<dbReference type="Proteomes" id="UP000887116">
    <property type="component" value="Unassembled WGS sequence"/>
</dbReference>
<dbReference type="AlphaFoldDB" id="A0A8X6G0R4"/>
<proteinExistence type="predicted"/>
<protein>
    <submittedName>
        <fullName evidence="1">Uncharacterized protein</fullName>
    </submittedName>
</protein>
<feature type="non-terminal residue" evidence="1">
    <location>
        <position position="111"/>
    </location>
</feature>
<sequence>VVKQLSHGLARPFQVAVISEKLYYDYYMKIKRRSLEKDIREEITVDGGRKMLIEEKDINNIKRDFNFNGYIKRHEVDEQNYAQSPRKMGLFQQKGSGHNYKHVFGVLNKKI</sequence>
<gene>
    <name evidence="1" type="ORF">TNCT_398321</name>
</gene>
<dbReference type="OrthoDB" id="6506111at2759"/>
<evidence type="ECO:0000313" key="2">
    <source>
        <dbReference type="Proteomes" id="UP000887116"/>
    </source>
</evidence>
<reference evidence="1" key="1">
    <citation type="submission" date="2020-07" db="EMBL/GenBank/DDBJ databases">
        <title>Multicomponent nature underlies the extraordinary mechanical properties of spider dragline silk.</title>
        <authorList>
            <person name="Kono N."/>
            <person name="Nakamura H."/>
            <person name="Mori M."/>
            <person name="Yoshida Y."/>
            <person name="Ohtoshi R."/>
            <person name="Malay A.D."/>
            <person name="Moran D.A.P."/>
            <person name="Tomita M."/>
            <person name="Numata K."/>
            <person name="Arakawa K."/>
        </authorList>
    </citation>
    <scope>NUCLEOTIDE SEQUENCE</scope>
</reference>
<evidence type="ECO:0000313" key="1">
    <source>
        <dbReference type="EMBL" id="GFQ93296.1"/>
    </source>
</evidence>
<comment type="caution">
    <text evidence="1">The sequence shown here is derived from an EMBL/GenBank/DDBJ whole genome shotgun (WGS) entry which is preliminary data.</text>
</comment>
<dbReference type="EMBL" id="BMAO01034001">
    <property type="protein sequence ID" value="GFQ93296.1"/>
    <property type="molecule type" value="Genomic_DNA"/>
</dbReference>